<dbReference type="FunFam" id="3.40.50.20:FF:000009">
    <property type="entry name" value="Glutathione synthetase"/>
    <property type="match status" value="1"/>
</dbReference>
<keyword evidence="8" id="KW-0460">Magnesium</keyword>
<dbReference type="Gene3D" id="3.40.50.20">
    <property type="match status" value="1"/>
</dbReference>
<evidence type="ECO:0000256" key="5">
    <source>
        <dbReference type="ARBA" id="ARBA00022723"/>
    </source>
</evidence>
<evidence type="ECO:0000256" key="6">
    <source>
        <dbReference type="ARBA" id="ARBA00022741"/>
    </source>
</evidence>
<dbReference type="PANTHER" id="PTHR21621:SF4">
    <property type="entry name" value="GLUTATHIONE SYNTHETASE"/>
    <property type="match status" value="1"/>
</dbReference>
<reference evidence="13 14" key="1">
    <citation type="submission" date="2017-03" db="EMBL/GenBank/DDBJ databases">
        <title>Complete genome sequence of the novel DNRA strain Pseudomonas sp. S-6-2 isolated from Chinese polluted river sediment. Journal of Biotechnology.</title>
        <authorList>
            <person name="Li J."/>
            <person name="Xiang F."/>
            <person name="Wang L."/>
            <person name="Xi L."/>
            <person name="Liu J."/>
        </authorList>
    </citation>
    <scope>NUCLEOTIDE SEQUENCE [LARGE SCALE GENOMIC DNA]</scope>
    <source>
        <strain evidence="13 14">S-6-2</strain>
    </source>
</reference>
<evidence type="ECO:0000256" key="2">
    <source>
        <dbReference type="ARBA" id="ARBA00001946"/>
    </source>
</evidence>
<evidence type="ECO:0000313" key="14">
    <source>
        <dbReference type="Proteomes" id="UP000243488"/>
    </source>
</evidence>
<accession>A0A1V0B314</accession>
<keyword evidence="14" id="KW-1185">Reference proteome</keyword>
<evidence type="ECO:0000256" key="8">
    <source>
        <dbReference type="ARBA" id="ARBA00022842"/>
    </source>
</evidence>
<proteinExistence type="inferred from homology"/>
<comment type="catalytic activity">
    <reaction evidence="10 11">
        <text>gamma-L-glutamyl-L-cysteine + glycine + ATP = glutathione + ADP + phosphate + H(+)</text>
        <dbReference type="Rhea" id="RHEA:13557"/>
        <dbReference type="ChEBI" id="CHEBI:15378"/>
        <dbReference type="ChEBI" id="CHEBI:30616"/>
        <dbReference type="ChEBI" id="CHEBI:43474"/>
        <dbReference type="ChEBI" id="CHEBI:57305"/>
        <dbReference type="ChEBI" id="CHEBI:57925"/>
        <dbReference type="ChEBI" id="CHEBI:58173"/>
        <dbReference type="ChEBI" id="CHEBI:456216"/>
        <dbReference type="EC" id="6.3.2.3"/>
    </reaction>
</comment>
<dbReference type="FunFam" id="3.30.1490.20:FF:000009">
    <property type="entry name" value="Glutathione synthetase"/>
    <property type="match status" value="1"/>
</dbReference>
<dbReference type="PROSITE" id="PS50975">
    <property type="entry name" value="ATP_GRASP"/>
    <property type="match status" value="1"/>
</dbReference>
<dbReference type="GO" id="GO:0005524">
    <property type="term" value="F:ATP binding"/>
    <property type="evidence" value="ECO:0007669"/>
    <property type="project" value="UniProtKB-UniRule"/>
</dbReference>
<dbReference type="KEGG" id="ppha:BVH74_05920"/>
<dbReference type="InterPro" id="IPR011761">
    <property type="entry name" value="ATP-grasp"/>
</dbReference>
<dbReference type="RefSeq" id="WP_080049170.1">
    <property type="nucleotide sequence ID" value="NZ_CP020100.1"/>
</dbReference>
<dbReference type="STRING" id="1931241.BVH74_05920"/>
<dbReference type="NCBIfam" id="NF003573">
    <property type="entry name" value="PRK05246.1"/>
    <property type="match status" value="1"/>
</dbReference>
<keyword evidence="6 11" id="KW-0547">Nucleotide-binding</keyword>
<evidence type="ECO:0000256" key="9">
    <source>
        <dbReference type="ARBA" id="ARBA00023211"/>
    </source>
</evidence>
<evidence type="ECO:0000256" key="11">
    <source>
        <dbReference type="HAMAP-Rule" id="MF_00162"/>
    </source>
</evidence>
<protein>
    <recommendedName>
        <fullName evidence="11">Glutathione synthetase</fullName>
        <ecNumber evidence="11">6.3.2.3</ecNumber>
    </recommendedName>
    <alternativeName>
        <fullName evidence="11">GSH synthetase</fullName>
        <shortName evidence="11">GSH-S</shortName>
        <shortName evidence="11">GSHase</shortName>
    </alternativeName>
    <alternativeName>
        <fullName evidence="11">Glutathione synthase</fullName>
    </alternativeName>
</protein>
<keyword evidence="7 11" id="KW-0067">ATP-binding</keyword>
<dbReference type="EC" id="6.3.2.3" evidence="11"/>
<dbReference type="Pfam" id="PF02951">
    <property type="entry name" value="GSH-S_N"/>
    <property type="match status" value="1"/>
</dbReference>
<keyword evidence="9" id="KW-0464">Manganese</keyword>
<dbReference type="PANTHER" id="PTHR21621">
    <property type="entry name" value="RIBOSOMAL PROTEIN S6 MODIFICATION PROTEIN"/>
    <property type="match status" value="1"/>
</dbReference>
<comment type="cofactor">
    <cofactor evidence="1">
        <name>Mn(2+)</name>
        <dbReference type="ChEBI" id="CHEBI:29035"/>
    </cofactor>
</comment>
<dbReference type="GO" id="GO:0005737">
    <property type="term" value="C:cytoplasm"/>
    <property type="evidence" value="ECO:0007669"/>
    <property type="project" value="TreeGrafter"/>
</dbReference>
<dbReference type="InterPro" id="IPR013815">
    <property type="entry name" value="ATP_grasp_subdomain_1"/>
</dbReference>
<evidence type="ECO:0000259" key="12">
    <source>
        <dbReference type="PROSITE" id="PS50975"/>
    </source>
</evidence>
<dbReference type="InterPro" id="IPR006284">
    <property type="entry name" value="Glut_synth_pro"/>
</dbReference>
<evidence type="ECO:0000256" key="3">
    <source>
        <dbReference type="ARBA" id="ARBA00022598"/>
    </source>
</evidence>
<dbReference type="AlphaFoldDB" id="A0A1V0B314"/>
<comment type="similarity">
    <text evidence="11">Belongs to the prokaryotic GSH synthase family.</text>
</comment>
<keyword evidence="4 11" id="KW-0317">Glutathione biosynthesis</keyword>
<comment type="cofactor">
    <cofactor evidence="2">
        <name>Mg(2+)</name>
        <dbReference type="ChEBI" id="CHEBI:18420"/>
    </cofactor>
</comment>
<gene>
    <name evidence="11" type="primary">gshB</name>
    <name evidence="13" type="ORF">BVH74_05920</name>
</gene>
<dbReference type="Gene3D" id="3.30.1490.20">
    <property type="entry name" value="ATP-grasp fold, A domain"/>
    <property type="match status" value="1"/>
</dbReference>
<dbReference type="Gene3D" id="3.30.470.20">
    <property type="entry name" value="ATP-grasp fold, B domain"/>
    <property type="match status" value="1"/>
</dbReference>
<dbReference type="Pfam" id="PF02955">
    <property type="entry name" value="GSH-S_ATP"/>
    <property type="match status" value="1"/>
</dbReference>
<comment type="pathway">
    <text evidence="11">Sulfur metabolism; glutathione biosynthesis; glutathione from L-cysteine and L-glutamate: step 2/2.</text>
</comment>
<keyword evidence="3 11" id="KW-0436">Ligase</keyword>
<dbReference type="HAMAP" id="MF_00162">
    <property type="entry name" value="GSH_S"/>
    <property type="match status" value="1"/>
</dbReference>
<dbReference type="FunFam" id="3.30.470.20:FF:000010">
    <property type="entry name" value="Glutathione synthetase"/>
    <property type="match status" value="1"/>
</dbReference>
<dbReference type="NCBIfam" id="TIGR01380">
    <property type="entry name" value="glut_syn"/>
    <property type="match status" value="1"/>
</dbReference>
<dbReference type="SUPFAM" id="SSF56059">
    <property type="entry name" value="Glutathione synthetase ATP-binding domain-like"/>
    <property type="match status" value="1"/>
</dbReference>
<feature type="domain" description="ATP-grasp" evidence="12">
    <location>
        <begin position="125"/>
        <end position="311"/>
    </location>
</feature>
<dbReference type="Proteomes" id="UP000243488">
    <property type="component" value="Chromosome"/>
</dbReference>
<sequence length="318" mass="35670">MHIRLGIVMDPINAIHYKKDSSLAMLLAAQARQWELFYLEPDDLFLSDGKAMGRMRALKVHADPKHWFDLGEPETAPLAKLDVVLMRKDPPFDNEFLYATHILEAAERDGVLVVNRAASLRDCNEKLFATQFPQCAPTNVVSRRADILRAFAQQHRDVILKPLDGMGGSMIFRIRENDPNLSVIIETLTRHGQQQIMAQRYLPEIADGDKRILMINGEPVPYCLARIPQQGETRGNLAAGGRGEARPLTERDRWIASQVGPTLRERGLLFVGLDVIGDYLTEINVTSPTCIREIDAAYDTDIGGRLMDCIEEQLKVGA</sequence>
<evidence type="ECO:0000256" key="1">
    <source>
        <dbReference type="ARBA" id="ARBA00001936"/>
    </source>
</evidence>
<dbReference type="InterPro" id="IPR016185">
    <property type="entry name" value="PreATP-grasp_dom_sf"/>
</dbReference>
<evidence type="ECO:0000313" key="13">
    <source>
        <dbReference type="EMBL" id="AQZ94317.1"/>
    </source>
</evidence>
<organism evidence="13 14">
    <name type="scientific">Halopseudomonas phragmitis</name>
    <dbReference type="NCBI Taxonomy" id="1931241"/>
    <lineage>
        <taxon>Bacteria</taxon>
        <taxon>Pseudomonadati</taxon>
        <taxon>Pseudomonadota</taxon>
        <taxon>Gammaproteobacteria</taxon>
        <taxon>Pseudomonadales</taxon>
        <taxon>Pseudomonadaceae</taxon>
        <taxon>Halopseudomonas</taxon>
    </lineage>
</organism>
<evidence type="ECO:0000256" key="7">
    <source>
        <dbReference type="ARBA" id="ARBA00022840"/>
    </source>
</evidence>
<keyword evidence="5" id="KW-0479">Metal-binding</keyword>
<evidence type="ECO:0000256" key="10">
    <source>
        <dbReference type="ARBA" id="ARBA00050650"/>
    </source>
</evidence>
<dbReference type="GO" id="GO:0004363">
    <property type="term" value="F:glutathione synthase activity"/>
    <property type="evidence" value="ECO:0007669"/>
    <property type="project" value="UniProtKB-UniRule"/>
</dbReference>
<dbReference type="EMBL" id="CP020100">
    <property type="protein sequence ID" value="AQZ94317.1"/>
    <property type="molecule type" value="Genomic_DNA"/>
</dbReference>
<dbReference type="GO" id="GO:0046872">
    <property type="term" value="F:metal ion binding"/>
    <property type="evidence" value="ECO:0007669"/>
    <property type="project" value="UniProtKB-KW"/>
</dbReference>
<dbReference type="InterPro" id="IPR004218">
    <property type="entry name" value="GSHS_ATP-bd"/>
</dbReference>
<name>A0A1V0B314_9GAMM</name>
<dbReference type="SUPFAM" id="SSF52440">
    <property type="entry name" value="PreATP-grasp domain"/>
    <property type="match status" value="1"/>
</dbReference>
<evidence type="ECO:0000256" key="4">
    <source>
        <dbReference type="ARBA" id="ARBA00022684"/>
    </source>
</evidence>
<dbReference type="InterPro" id="IPR004215">
    <property type="entry name" value="GSHS_N"/>
</dbReference>
<dbReference type="UniPathway" id="UPA00142">
    <property type="reaction ID" value="UER00210"/>
</dbReference>